<protein>
    <recommendedName>
        <fullName evidence="14">Beta-ketoacyl-[acyl-carrier-protein] synthase III</fullName>
        <shortName evidence="14">Beta-ketoacyl-ACP synthase III</shortName>
        <shortName evidence="14">KAS III</shortName>
        <ecNumber evidence="14">2.3.1.180</ecNumber>
    </recommendedName>
    <alternativeName>
        <fullName evidence="14">3-oxoacyl-[acyl-carrier-protein] synthase 3</fullName>
    </alternativeName>
    <alternativeName>
        <fullName evidence="14">3-oxoacyl-[acyl-carrier-protein] synthase III</fullName>
    </alternativeName>
</protein>
<dbReference type="InterPro" id="IPR013751">
    <property type="entry name" value="ACP_syn_III_N"/>
</dbReference>
<dbReference type="PANTHER" id="PTHR43091">
    <property type="entry name" value="3-OXOACYL-[ACYL-CARRIER-PROTEIN] SYNTHASE"/>
    <property type="match status" value="1"/>
</dbReference>
<dbReference type="SUPFAM" id="SSF53901">
    <property type="entry name" value="Thiolase-like"/>
    <property type="match status" value="1"/>
</dbReference>
<comment type="catalytic activity">
    <reaction evidence="11">
        <text>(2S)-2-methylbutanoyl-CoA + malonyl-[ACP] + H(+) = (4S)-4-methyl-3-oxohexanoyl-[ACP] + CO2 + CoA</text>
        <dbReference type="Rhea" id="RHEA:42276"/>
        <dbReference type="Rhea" id="RHEA-COMP:9623"/>
        <dbReference type="Rhea" id="RHEA-COMP:17148"/>
        <dbReference type="ChEBI" id="CHEBI:15378"/>
        <dbReference type="ChEBI" id="CHEBI:16526"/>
        <dbReference type="ChEBI" id="CHEBI:57287"/>
        <dbReference type="ChEBI" id="CHEBI:78449"/>
        <dbReference type="ChEBI" id="CHEBI:88166"/>
        <dbReference type="ChEBI" id="CHEBI:167462"/>
        <dbReference type="EC" id="2.3.1.300"/>
    </reaction>
    <physiologicalReaction direction="left-to-right" evidence="11">
        <dbReference type="Rhea" id="RHEA:42277"/>
    </physiologicalReaction>
</comment>
<dbReference type="GO" id="GO:0006633">
    <property type="term" value="P:fatty acid biosynthetic process"/>
    <property type="evidence" value="ECO:0007669"/>
    <property type="project" value="UniProtKB-UniRule"/>
</dbReference>
<evidence type="ECO:0000256" key="5">
    <source>
        <dbReference type="ARBA" id="ARBA00022832"/>
    </source>
</evidence>
<keyword evidence="14" id="KW-0963">Cytoplasm</keyword>
<dbReference type="Proteomes" id="UP000244016">
    <property type="component" value="Unassembled WGS sequence"/>
</dbReference>
<dbReference type="GO" id="GO:0033818">
    <property type="term" value="F:beta-ketoacyl-acyl-carrier-protein synthase III activity"/>
    <property type="evidence" value="ECO:0007669"/>
    <property type="project" value="UniProtKB-UniRule"/>
</dbReference>
<comment type="catalytic activity">
    <reaction evidence="13">
        <text>3-methylbutanoyl-CoA + malonyl-[ACP] + H(+) = 5-methyl-3-oxohexanoyl-[ACP] + CO2 + CoA</text>
        <dbReference type="Rhea" id="RHEA:42272"/>
        <dbReference type="Rhea" id="RHEA-COMP:9623"/>
        <dbReference type="Rhea" id="RHEA-COMP:9941"/>
        <dbReference type="ChEBI" id="CHEBI:15378"/>
        <dbReference type="ChEBI" id="CHEBI:16526"/>
        <dbReference type="ChEBI" id="CHEBI:57287"/>
        <dbReference type="ChEBI" id="CHEBI:57345"/>
        <dbReference type="ChEBI" id="CHEBI:78449"/>
        <dbReference type="ChEBI" id="CHEBI:78822"/>
        <dbReference type="EC" id="2.3.1.300"/>
    </reaction>
    <physiologicalReaction direction="left-to-right" evidence="13">
        <dbReference type="Rhea" id="RHEA:42273"/>
    </physiologicalReaction>
</comment>
<proteinExistence type="inferred from homology"/>
<evidence type="ECO:0000313" key="17">
    <source>
        <dbReference type="EMBL" id="PTQ52147.1"/>
    </source>
</evidence>
<comment type="catalytic activity">
    <reaction evidence="12">
        <text>2-methylpropanoyl-CoA + malonyl-[ACP] + H(+) = 4-methyl-3-oxopentanoyl-[ACP] + CO2 + CoA</text>
        <dbReference type="Rhea" id="RHEA:42268"/>
        <dbReference type="Rhea" id="RHEA-COMP:9623"/>
        <dbReference type="Rhea" id="RHEA-COMP:9940"/>
        <dbReference type="ChEBI" id="CHEBI:15378"/>
        <dbReference type="ChEBI" id="CHEBI:16526"/>
        <dbReference type="ChEBI" id="CHEBI:57287"/>
        <dbReference type="ChEBI" id="CHEBI:57338"/>
        <dbReference type="ChEBI" id="CHEBI:78449"/>
        <dbReference type="ChEBI" id="CHEBI:78820"/>
        <dbReference type="EC" id="2.3.1.300"/>
    </reaction>
    <physiologicalReaction direction="left-to-right" evidence="12">
        <dbReference type="Rhea" id="RHEA:42269"/>
    </physiologicalReaction>
</comment>
<sequence>MPGPGLQPEVAEAVCGFPRVRVGGERVAVRAGILGTGAYVPEQVLTNFDLERRMDTSDEWIRTRTGIRERRIAREDQAASDLAHPAAEEALRVAGIGPADLDGILVATTTPDHVFPSTAALLQRKLGAWNAWAFDMSAACSGFIYGLAVAASFVESGRARHVLVVGAEVLSRITDWEDRTTAVLFGDGAGAAVVGPVAEGGFLSFVLGADGGGADLLVLPAGGSRLPASRRTVEERQHFLKMNGREVFKFAVRIMAEASEEALRRAGLTKDDLDLLVPHQANYRIIDAAQERFQLPSGKVVVNLDRYGNMSAASTPVALHEAYRAGRLSPGNVVLLVAFGGGLTWAATVLRWSVPSPLGTGEFETATLARGKAEP</sequence>
<organism evidence="17 18">
    <name type="scientific">Brockia lithotrophica</name>
    <dbReference type="NCBI Taxonomy" id="933949"/>
    <lineage>
        <taxon>Bacteria</taxon>
        <taxon>Bacillati</taxon>
        <taxon>Bacillota</taxon>
        <taxon>Bacilli</taxon>
        <taxon>Bacillales</taxon>
        <taxon>Bacillales Family X. Incertae Sedis</taxon>
        <taxon>Brockia</taxon>
    </lineage>
</organism>
<feature type="domain" description="Beta-ketoacyl-[acyl-carrier-protein] synthase III C-terminal" evidence="15">
    <location>
        <begin position="263"/>
        <end position="352"/>
    </location>
</feature>
<evidence type="ECO:0000256" key="13">
    <source>
        <dbReference type="ARBA" id="ARBA00052985"/>
    </source>
</evidence>
<feature type="active site" evidence="14">
    <location>
        <position position="279"/>
    </location>
</feature>
<dbReference type="PANTHER" id="PTHR43091:SF1">
    <property type="entry name" value="BETA-KETOACYL-[ACYL-CARRIER-PROTEIN] SYNTHASE III, CHLOROPLASTIC"/>
    <property type="match status" value="1"/>
</dbReference>
<dbReference type="EC" id="2.3.1.180" evidence="14"/>
<keyword evidence="4 14" id="KW-0808">Transferase</keyword>
<evidence type="ECO:0000256" key="4">
    <source>
        <dbReference type="ARBA" id="ARBA00022679"/>
    </source>
</evidence>
<keyword evidence="8 14" id="KW-0511">Multifunctional enzyme</keyword>
<comment type="catalytic activity">
    <reaction evidence="10">
        <text>malonyl-[ACP] + acetyl-CoA + H(+) = 3-oxobutanoyl-[ACP] + CO2 + CoA</text>
        <dbReference type="Rhea" id="RHEA:12080"/>
        <dbReference type="Rhea" id="RHEA-COMP:9623"/>
        <dbReference type="Rhea" id="RHEA-COMP:9625"/>
        <dbReference type="ChEBI" id="CHEBI:15378"/>
        <dbReference type="ChEBI" id="CHEBI:16526"/>
        <dbReference type="ChEBI" id="CHEBI:57287"/>
        <dbReference type="ChEBI" id="CHEBI:57288"/>
        <dbReference type="ChEBI" id="CHEBI:78449"/>
        <dbReference type="ChEBI" id="CHEBI:78450"/>
        <dbReference type="EC" id="2.3.1.180"/>
    </reaction>
    <physiologicalReaction direction="left-to-right" evidence="10">
        <dbReference type="Rhea" id="RHEA:12081"/>
    </physiologicalReaction>
</comment>
<dbReference type="UniPathway" id="UPA00094"/>
<dbReference type="InterPro" id="IPR016039">
    <property type="entry name" value="Thiolase-like"/>
</dbReference>
<comment type="pathway">
    <text evidence="1 14">Lipid metabolism; fatty acid biosynthesis.</text>
</comment>
<keyword evidence="7 14" id="KW-0275">Fatty acid biosynthesis</keyword>
<dbReference type="Pfam" id="PF08541">
    <property type="entry name" value="ACP_syn_III_C"/>
    <property type="match status" value="1"/>
</dbReference>
<keyword evidence="6 14" id="KW-0443">Lipid metabolism</keyword>
<feature type="domain" description="Beta-ketoacyl-[acyl-carrier-protein] synthase III N-terminal" evidence="16">
    <location>
        <begin position="134"/>
        <end position="211"/>
    </location>
</feature>
<dbReference type="InterPro" id="IPR004655">
    <property type="entry name" value="FabH"/>
</dbReference>
<reference evidence="17 18" key="1">
    <citation type="submission" date="2017-08" db="EMBL/GenBank/DDBJ databases">
        <title>Burning lignite coal seam in the remote Altai Mountains harbors a hydrogen-driven thermophilic microbial community.</title>
        <authorList>
            <person name="Kadnikov V.V."/>
            <person name="Mardanov A.V."/>
            <person name="Ivasenko D."/>
            <person name="Beletsky A.V."/>
            <person name="Karnachuk O.V."/>
            <person name="Ravin N.V."/>
        </authorList>
    </citation>
    <scope>NUCLEOTIDE SEQUENCE [LARGE SCALE GENOMIC DNA]</scope>
    <source>
        <strain evidence="17">AL31</strain>
    </source>
</reference>
<comment type="subcellular location">
    <subcellularLocation>
        <location evidence="14">Cytoplasm</location>
    </subcellularLocation>
</comment>
<feature type="active site" evidence="14">
    <location>
        <position position="140"/>
    </location>
</feature>
<evidence type="ECO:0000256" key="6">
    <source>
        <dbReference type="ARBA" id="ARBA00023098"/>
    </source>
</evidence>
<name>A0A2T5G7I3_9BACL</name>
<dbReference type="GO" id="GO:0004315">
    <property type="term" value="F:3-oxoacyl-[acyl-carrier-protein] synthase activity"/>
    <property type="evidence" value="ECO:0007669"/>
    <property type="project" value="InterPro"/>
</dbReference>
<evidence type="ECO:0000256" key="14">
    <source>
        <dbReference type="HAMAP-Rule" id="MF_01815"/>
    </source>
</evidence>
<dbReference type="EMBL" id="PEBW01000003">
    <property type="protein sequence ID" value="PTQ52147.1"/>
    <property type="molecule type" value="Genomic_DNA"/>
</dbReference>
<comment type="function">
    <text evidence="14">Catalyzes the condensation reaction of fatty acid synthesis by the addition to an acyl acceptor of two carbons from malonyl-ACP. Catalyzes the first condensation reaction which initiates fatty acid synthesis and may therefore play a role in governing the total rate of fatty acid production. Possesses both acetoacetyl-ACP synthase and acetyl transacylase activities. Its substrate specificity determines the biosynthesis of branched-chain and/or straight-chain of fatty acids.</text>
</comment>
<evidence type="ECO:0000256" key="8">
    <source>
        <dbReference type="ARBA" id="ARBA00023268"/>
    </source>
</evidence>
<dbReference type="FunFam" id="3.40.47.10:FF:000004">
    <property type="entry name" value="3-oxoacyl-[acyl-carrier-protein] synthase 3"/>
    <property type="match status" value="1"/>
</dbReference>
<keyword evidence="9 14" id="KW-0012">Acyltransferase</keyword>
<dbReference type="NCBIfam" id="TIGR00747">
    <property type="entry name" value="fabH"/>
    <property type="match status" value="1"/>
</dbReference>
<comment type="subunit">
    <text evidence="14">Homodimer.</text>
</comment>
<dbReference type="AlphaFoldDB" id="A0A2T5G7I3"/>
<gene>
    <name evidence="14" type="primary">fabH</name>
    <name evidence="17" type="ORF">BLITH_1114</name>
</gene>
<dbReference type="HAMAP" id="MF_01815">
    <property type="entry name" value="FabH"/>
    <property type="match status" value="1"/>
</dbReference>
<evidence type="ECO:0000256" key="9">
    <source>
        <dbReference type="ARBA" id="ARBA00023315"/>
    </source>
</evidence>
<evidence type="ECO:0000256" key="11">
    <source>
        <dbReference type="ARBA" id="ARBA00052407"/>
    </source>
</evidence>
<dbReference type="NCBIfam" id="NF006829">
    <property type="entry name" value="PRK09352.1"/>
    <property type="match status" value="1"/>
</dbReference>
<dbReference type="GO" id="GO:0005737">
    <property type="term" value="C:cytoplasm"/>
    <property type="evidence" value="ECO:0007669"/>
    <property type="project" value="UniProtKB-SubCell"/>
</dbReference>
<dbReference type="Gene3D" id="3.40.47.10">
    <property type="match status" value="1"/>
</dbReference>
<evidence type="ECO:0000256" key="10">
    <source>
        <dbReference type="ARBA" id="ARBA00051096"/>
    </source>
</evidence>
<keyword evidence="3 14" id="KW-0444">Lipid biosynthesis</keyword>
<comment type="similarity">
    <text evidence="2 14">Belongs to the thiolase-like superfamily. FabH family.</text>
</comment>
<comment type="domain">
    <text evidence="14">The last Arg residue of the ACP-binding site is essential for the weak association between ACP/AcpP and FabH.</text>
</comment>
<comment type="caution">
    <text evidence="17">The sequence shown here is derived from an EMBL/GenBank/DDBJ whole genome shotgun (WGS) entry which is preliminary data.</text>
</comment>
<evidence type="ECO:0000256" key="7">
    <source>
        <dbReference type="ARBA" id="ARBA00023160"/>
    </source>
</evidence>
<evidence type="ECO:0000256" key="3">
    <source>
        <dbReference type="ARBA" id="ARBA00022516"/>
    </source>
</evidence>
<feature type="region of interest" description="ACP-binding" evidence="14">
    <location>
        <begin position="280"/>
        <end position="284"/>
    </location>
</feature>
<evidence type="ECO:0000259" key="15">
    <source>
        <dbReference type="Pfam" id="PF08541"/>
    </source>
</evidence>
<dbReference type="InterPro" id="IPR013747">
    <property type="entry name" value="ACP_syn_III_C"/>
</dbReference>
<evidence type="ECO:0000259" key="16">
    <source>
        <dbReference type="Pfam" id="PF08545"/>
    </source>
</evidence>
<feature type="active site" evidence="14">
    <location>
        <position position="309"/>
    </location>
</feature>
<evidence type="ECO:0000256" key="12">
    <source>
        <dbReference type="ARBA" id="ARBA00052467"/>
    </source>
</evidence>
<evidence type="ECO:0000256" key="2">
    <source>
        <dbReference type="ARBA" id="ARBA00008642"/>
    </source>
</evidence>
<evidence type="ECO:0000313" key="18">
    <source>
        <dbReference type="Proteomes" id="UP000244016"/>
    </source>
</evidence>
<dbReference type="CDD" id="cd00830">
    <property type="entry name" value="KAS_III"/>
    <property type="match status" value="1"/>
</dbReference>
<keyword evidence="5 14" id="KW-0276">Fatty acid metabolism</keyword>
<evidence type="ECO:0000256" key="1">
    <source>
        <dbReference type="ARBA" id="ARBA00005194"/>
    </source>
</evidence>
<accession>A0A2T5G7I3</accession>
<dbReference type="Pfam" id="PF08545">
    <property type="entry name" value="ACP_syn_III"/>
    <property type="match status" value="1"/>
</dbReference>